<evidence type="ECO:0000256" key="2">
    <source>
        <dbReference type="ARBA" id="ARBA00022816"/>
    </source>
</evidence>
<dbReference type="GO" id="GO:0006368">
    <property type="term" value="P:transcription elongation by RNA polymerase II"/>
    <property type="evidence" value="ECO:0007669"/>
    <property type="project" value="UniProtKB-UniRule"/>
</dbReference>
<dbReference type="PANTHER" id="PTHR12514">
    <property type="entry name" value="ENHANCER OF YELLOW 2 TRANSCRIPTION FACTOR"/>
    <property type="match status" value="1"/>
</dbReference>
<dbReference type="AlphaFoldDB" id="A0AAD5T1G7"/>
<dbReference type="GO" id="GO:0005654">
    <property type="term" value="C:nucleoplasm"/>
    <property type="evidence" value="ECO:0007669"/>
    <property type="project" value="UniProtKB-SubCell"/>
</dbReference>
<comment type="subcellular location">
    <subcellularLocation>
        <location evidence="10">Nucleus</location>
        <location evidence="10">Nucleoplasm</location>
    </subcellularLocation>
    <subcellularLocation>
        <location evidence="10">Cytoplasm</location>
        <location evidence="10">P-body</location>
    </subcellularLocation>
</comment>
<dbReference type="EMBL" id="JADGJH010000677">
    <property type="protein sequence ID" value="KAJ3124339.1"/>
    <property type="molecule type" value="Genomic_DNA"/>
</dbReference>
<dbReference type="GO" id="GO:0000124">
    <property type="term" value="C:SAGA complex"/>
    <property type="evidence" value="ECO:0007669"/>
    <property type="project" value="UniProtKB-UniRule"/>
</dbReference>
<evidence type="ECO:0000256" key="5">
    <source>
        <dbReference type="ARBA" id="ARBA00023010"/>
    </source>
</evidence>
<dbReference type="GO" id="GO:0070390">
    <property type="term" value="C:transcription export complex 2"/>
    <property type="evidence" value="ECO:0007669"/>
    <property type="project" value="UniProtKB-UniRule"/>
</dbReference>
<reference evidence="11" key="1">
    <citation type="submission" date="2020-05" db="EMBL/GenBank/DDBJ databases">
        <title>Phylogenomic resolution of chytrid fungi.</title>
        <authorList>
            <person name="Stajich J.E."/>
            <person name="Amses K."/>
            <person name="Simmons R."/>
            <person name="Seto K."/>
            <person name="Myers J."/>
            <person name="Bonds A."/>
            <person name="Quandt C.A."/>
            <person name="Barry K."/>
            <person name="Liu P."/>
            <person name="Grigoriev I."/>
            <person name="Longcore J.E."/>
            <person name="James T.Y."/>
        </authorList>
    </citation>
    <scope>NUCLEOTIDE SEQUENCE</scope>
    <source>
        <strain evidence="11">JEL0513</strain>
    </source>
</reference>
<dbReference type="GO" id="GO:0006325">
    <property type="term" value="P:chromatin organization"/>
    <property type="evidence" value="ECO:0007669"/>
    <property type="project" value="UniProtKB-KW"/>
</dbReference>
<evidence type="ECO:0000256" key="8">
    <source>
        <dbReference type="ARBA" id="ARBA00023163"/>
    </source>
</evidence>
<keyword evidence="9 10" id="KW-0539">Nucleus</keyword>
<evidence type="ECO:0000313" key="11">
    <source>
        <dbReference type="EMBL" id="KAJ3124339.1"/>
    </source>
</evidence>
<dbReference type="GO" id="GO:0006406">
    <property type="term" value="P:mRNA export from nucleus"/>
    <property type="evidence" value="ECO:0007669"/>
    <property type="project" value="UniProtKB-UniRule"/>
</dbReference>
<dbReference type="Pfam" id="PF10163">
    <property type="entry name" value="EnY2"/>
    <property type="match status" value="1"/>
</dbReference>
<accession>A0AAD5T1G7</accession>
<evidence type="ECO:0000256" key="1">
    <source>
        <dbReference type="ARBA" id="ARBA00022448"/>
    </source>
</evidence>
<evidence type="ECO:0000256" key="10">
    <source>
        <dbReference type="HAMAP-Rule" id="MF_03046"/>
    </source>
</evidence>
<comment type="function">
    <text evidence="10">Involved in mRNA export coupled transcription activation by association with both the TREX-2 and the SAGA complexes. At the promoters, SAGA is required for recruitment of the basal transcription machinery. It influences RNA polymerase II transcriptional activity through different activities such as TBP interaction and promoter selectivity, interaction with transcription activators, and chromatin modification through histone acetylation and deubiquitination. Within the SAGA complex, participates to a subcomplex required for deubiquitination of H2B and for the maintenance of steady-state H3 methylation levels. The TREX-2 complex functions in docking export-competent ribonucleoprotein particles (mRNPs) to the nuclear entrance of the nuclear pore complex (nuclear basket). TREX-2 participates in mRNA export and accurate chromatin positioning in the nucleus by tethering genes to the nuclear periphery. May also be involved in cytoplasmic mRNA decay by interaction with components of P-bodies.</text>
</comment>
<dbReference type="InterPro" id="IPR018783">
    <property type="entry name" value="TF_ENY2"/>
</dbReference>
<keyword evidence="4 10" id="KW-0653">Protein transport</keyword>
<evidence type="ECO:0000256" key="6">
    <source>
        <dbReference type="ARBA" id="ARBA00023015"/>
    </source>
</evidence>
<evidence type="ECO:0000313" key="12">
    <source>
        <dbReference type="Proteomes" id="UP001211907"/>
    </source>
</evidence>
<protein>
    <recommendedName>
        <fullName evidence="10">Transcription and mRNA export factor SUS1</fullName>
    </recommendedName>
</protein>
<keyword evidence="2 10" id="KW-0509">mRNA transport</keyword>
<comment type="caution">
    <text evidence="11">The sequence shown here is derived from an EMBL/GenBank/DDBJ whole genome shotgun (WGS) entry which is preliminary data.</text>
</comment>
<organism evidence="11 12">
    <name type="scientific">Physocladia obscura</name>
    <dbReference type="NCBI Taxonomy" id="109957"/>
    <lineage>
        <taxon>Eukaryota</taxon>
        <taxon>Fungi</taxon>
        <taxon>Fungi incertae sedis</taxon>
        <taxon>Chytridiomycota</taxon>
        <taxon>Chytridiomycota incertae sedis</taxon>
        <taxon>Chytridiomycetes</taxon>
        <taxon>Chytridiales</taxon>
        <taxon>Chytriomycetaceae</taxon>
        <taxon>Physocladia</taxon>
    </lineage>
</organism>
<dbReference type="HAMAP" id="MF_03046">
    <property type="entry name" value="ENY2_Sus1"/>
    <property type="match status" value="1"/>
</dbReference>
<dbReference type="Gene3D" id="1.10.246.140">
    <property type="match status" value="1"/>
</dbReference>
<keyword evidence="6 10" id="KW-0805">Transcription regulation</keyword>
<dbReference type="GO" id="GO:0015031">
    <property type="term" value="P:protein transport"/>
    <property type="evidence" value="ECO:0007669"/>
    <property type="project" value="UniProtKB-KW"/>
</dbReference>
<dbReference type="InterPro" id="IPR038212">
    <property type="entry name" value="TF_EnY2_sf"/>
</dbReference>
<dbReference type="Proteomes" id="UP001211907">
    <property type="component" value="Unassembled WGS sequence"/>
</dbReference>
<keyword evidence="12" id="KW-1185">Reference proteome</keyword>
<keyword evidence="8 10" id="KW-0804">Transcription</keyword>
<evidence type="ECO:0000256" key="7">
    <source>
        <dbReference type="ARBA" id="ARBA00023159"/>
    </source>
</evidence>
<keyword evidence="5 10" id="KW-0811">Translocation</keyword>
<keyword evidence="7 10" id="KW-0010">Activator</keyword>
<keyword evidence="3 10" id="KW-0156">Chromatin regulator</keyword>
<comment type="subunit">
    <text evidence="10">Component of the nuclear pore complex (NPC)-associated TREX-2 complex (transcription and export complex 2), composed of at least SUS1, SAC3, THP1, SEM1, and CDC31. TREX-2 contains 2 SUS1 chains. The TREX-2 complex interacts with the nucleoporin NUP1. Component of the 1.8 MDa SAGA transcription coactivator-HAT complex. SAGA is built of 5 distinct domains with specialized functions. Within the SAGA complex, SUS1, SGF11, SGF73 and UBP8 form an additional subcomplex of SAGA called the DUB module (deubiquitination module). Interacts directly with THP1, SAC3, SGF11, and with the RNA polymerase II.</text>
</comment>
<evidence type="ECO:0000256" key="3">
    <source>
        <dbReference type="ARBA" id="ARBA00022853"/>
    </source>
</evidence>
<keyword evidence="1 10" id="KW-0813">Transport</keyword>
<dbReference type="FunFam" id="1.10.246.140:FF:000001">
    <property type="entry name" value="Transcription and mRNA export factor ENY2"/>
    <property type="match status" value="1"/>
</dbReference>
<gene>
    <name evidence="11" type="primary">ENY2</name>
    <name evidence="10" type="synonym">SUS1</name>
    <name evidence="11" type="ORF">HK100_011269</name>
</gene>
<sequence>MSQQANTFKSIVDQKLIKSGEKDKLKELLRTRLVESGWRDDLKALCKEVIQAKGIETLTVEELVQEITPKGRAMVPDTVRAEVLQRIRRALVDQND</sequence>
<proteinExistence type="inferred from homology"/>
<dbReference type="GO" id="GO:0071819">
    <property type="term" value="C:DUBm complex"/>
    <property type="evidence" value="ECO:0007669"/>
    <property type="project" value="UniProtKB-UniRule"/>
</dbReference>
<evidence type="ECO:0000256" key="9">
    <source>
        <dbReference type="ARBA" id="ARBA00023242"/>
    </source>
</evidence>
<dbReference type="GO" id="GO:0003713">
    <property type="term" value="F:transcription coactivator activity"/>
    <property type="evidence" value="ECO:0007669"/>
    <property type="project" value="UniProtKB-UniRule"/>
</dbReference>
<dbReference type="GO" id="GO:0000932">
    <property type="term" value="C:P-body"/>
    <property type="evidence" value="ECO:0007669"/>
    <property type="project" value="UniProtKB-SubCell"/>
</dbReference>
<keyword evidence="10" id="KW-0963">Cytoplasm</keyword>
<dbReference type="GO" id="GO:0005643">
    <property type="term" value="C:nuclear pore"/>
    <property type="evidence" value="ECO:0007669"/>
    <property type="project" value="UniProtKB-UniRule"/>
</dbReference>
<name>A0AAD5T1G7_9FUNG</name>
<evidence type="ECO:0000256" key="4">
    <source>
        <dbReference type="ARBA" id="ARBA00022927"/>
    </source>
</evidence>
<comment type="similarity">
    <text evidence="10">Belongs to the ENY2 family.</text>
</comment>